<dbReference type="PANTHER" id="PTHR10648">
    <property type="entry name" value="SERINE/THREONINE-PROTEIN PHOSPHATASE PP2A 65 KDA REGULATORY SUBUNIT"/>
    <property type="match status" value="1"/>
</dbReference>
<dbReference type="InterPro" id="IPR016024">
    <property type="entry name" value="ARM-type_fold"/>
</dbReference>
<organism evidence="3 4">
    <name type="scientific">Cryptosporidium ubiquitum</name>
    <dbReference type="NCBI Taxonomy" id="857276"/>
    <lineage>
        <taxon>Eukaryota</taxon>
        <taxon>Sar</taxon>
        <taxon>Alveolata</taxon>
        <taxon>Apicomplexa</taxon>
        <taxon>Conoidasida</taxon>
        <taxon>Coccidia</taxon>
        <taxon>Eucoccidiorida</taxon>
        <taxon>Eimeriorina</taxon>
        <taxon>Cryptosporidiidae</taxon>
        <taxon>Cryptosporidium</taxon>
    </lineage>
</organism>
<evidence type="ECO:0000256" key="2">
    <source>
        <dbReference type="SAM" id="Phobius"/>
    </source>
</evidence>
<dbReference type="PANTHER" id="PTHR10648:SF4">
    <property type="entry name" value="PROTEIN PHOSPHATASE 2 (FORMERLY 2A), REGULATORY SUBUNIT A, BETA ISOFORM-RELATED"/>
    <property type="match status" value="1"/>
</dbReference>
<keyword evidence="2" id="KW-0472">Membrane</keyword>
<dbReference type="InterPro" id="IPR051023">
    <property type="entry name" value="PP2A_Regulatory_Subunit_A"/>
</dbReference>
<dbReference type="GeneID" id="39978188"/>
<dbReference type="OrthoDB" id="340346at2759"/>
<dbReference type="VEuPathDB" id="CryptoDB:cubi_01397"/>
<dbReference type="GO" id="GO:0000159">
    <property type="term" value="C:protein phosphatase type 2A complex"/>
    <property type="evidence" value="ECO:0007669"/>
    <property type="project" value="TreeGrafter"/>
</dbReference>
<dbReference type="GO" id="GO:0019888">
    <property type="term" value="F:protein phosphatase regulator activity"/>
    <property type="evidence" value="ECO:0007669"/>
    <property type="project" value="TreeGrafter"/>
</dbReference>
<dbReference type="RefSeq" id="XP_028873636.1">
    <property type="nucleotide sequence ID" value="XM_029018409.1"/>
</dbReference>
<dbReference type="AlphaFoldDB" id="A0A1J4MCU6"/>
<keyword evidence="2" id="KW-1133">Transmembrane helix</keyword>
<evidence type="ECO:0000313" key="3">
    <source>
        <dbReference type="EMBL" id="OII72064.1"/>
    </source>
</evidence>
<dbReference type="SUPFAM" id="SSF48371">
    <property type="entry name" value="ARM repeat"/>
    <property type="match status" value="1"/>
</dbReference>
<dbReference type="Gene3D" id="1.25.10.10">
    <property type="entry name" value="Leucine-rich Repeat Variant"/>
    <property type="match status" value="2"/>
</dbReference>
<protein>
    <submittedName>
        <fullName evidence="3">Uncharacterized protein</fullName>
    </submittedName>
</protein>
<reference evidence="3 4" key="1">
    <citation type="submission" date="2016-10" db="EMBL/GenBank/DDBJ databases">
        <title>Reductive evolution of mitochondrial metabolism and differential evolution of invasion-related proteins in Cryptosporidium.</title>
        <authorList>
            <person name="Liu S."/>
            <person name="Roellig D.M."/>
            <person name="Guo Y."/>
            <person name="Li N."/>
            <person name="Frace M.A."/>
            <person name="Tang K."/>
            <person name="Zhang L."/>
            <person name="Feng Y."/>
            <person name="Xiao L."/>
        </authorList>
    </citation>
    <scope>NUCLEOTIDE SEQUENCE [LARGE SCALE GENOMIC DNA]</scope>
    <source>
        <strain evidence="3">39726</strain>
    </source>
</reference>
<gene>
    <name evidence="3" type="ORF">cubi_01397</name>
</gene>
<dbReference type="Proteomes" id="UP000186176">
    <property type="component" value="Unassembled WGS sequence"/>
</dbReference>
<evidence type="ECO:0000313" key="4">
    <source>
        <dbReference type="Proteomes" id="UP000186176"/>
    </source>
</evidence>
<keyword evidence="2" id="KW-0812">Transmembrane</keyword>
<dbReference type="EMBL" id="LRBP01000025">
    <property type="protein sequence ID" value="OII72064.1"/>
    <property type="molecule type" value="Genomic_DNA"/>
</dbReference>
<evidence type="ECO:0000256" key="1">
    <source>
        <dbReference type="ARBA" id="ARBA00022737"/>
    </source>
</evidence>
<dbReference type="InterPro" id="IPR011989">
    <property type="entry name" value="ARM-like"/>
</dbReference>
<keyword evidence="4" id="KW-1185">Reference proteome</keyword>
<keyword evidence="1" id="KW-0677">Repeat</keyword>
<comment type="caution">
    <text evidence="3">The sequence shown here is derived from an EMBL/GenBank/DDBJ whole genome shotgun (WGS) entry which is preliminary data.</text>
</comment>
<name>A0A1J4MCU6_9CRYT</name>
<proteinExistence type="predicted"/>
<sequence length="902" mass="105335">MIDVRCRKHVDLKAILDFYKLELESHNKSYINEALRRYSIVSKVVGKEYTELYLLPLILKVLEIGSYEVNHIVSEELVNIIDLNTHYTEESKKTIKDICNNLLFNEEMSIRMESIKSLEIIFSRLQDERFIFSFIEEILLPIIKTKFNFSGNYYTSSSSSLTDKLSLCNIIPSLILPYCNKFEKNNLLLLYLSLCDDEVPSLRIGASQKLVKILKNIFPLKCGMTRIEYQKLKLSDQNIITEKLLNLVLALYKDQTCDLLKSASIGIAIQLYTNPIFYIEFISCDDRDSLLYFICSIFENRTYLQRQAVIEELIPLCLSLKGYYELSQEDNESIIFNGYILNGNSNILSNIRCNNYSVDIIQFIFDNLTKEVDIEIRLLTFKFIEKLLRMGIEIFESNRDSILGQSIEYERKTAIDDVVISVIMYINKNISDLLMIGSVPFKCIFCIILVQMIIYSQQLFEYDISNRKIKNSNNNLEHLKIKDMFIQIFISHFNDPNINVVSTAIENLYKIINLVSEEQLSDYILPKIKSILFVEIDLAAYNNERAEKSTALHKWRIIRCIIRQIPLWIRYNQPCSRICPFYNSIIVRSILDTTFSVSISALQTIMRIISKLNDFNECTIWINEFIIPSILMPFIEDETHSIKYTFDIAGSIDYNNIDDFSLNKNVEIYEYKFRSCDYMNRIFIMNLIFAIYRSLFYKWVYINFQEFKDHLNSVTSNIPNSFKTNETYIEGQKTPPFRVLSSILDGEELFIKLSELVVPLIINSIDDSIKNVSIATLQLVVQVIKIFSLDLYFSCDKEMFACSSFGERDGFGANDDSDELLKEHLLNQFELDSVWHLRNIMSNSKIDHKSVNIFSNCIYQEFIPVFEKIGELEIDGNDTELTFPIISIKEWYNIFKKELSKP</sequence>
<feature type="transmembrane region" description="Helical" evidence="2">
    <location>
        <begin position="433"/>
        <end position="455"/>
    </location>
</feature>
<dbReference type="GO" id="GO:0005634">
    <property type="term" value="C:nucleus"/>
    <property type="evidence" value="ECO:0007669"/>
    <property type="project" value="TreeGrafter"/>
</dbReference>
<dbReference type="GO" id="GO:0005829">
    <property type="term" value="C:cytosol"/>
    <property type="evidence" value="ECO:0007669"/>
    <property type="project" value="TreeGrafter"/>
</dbReference>
<accession>A0A1J4MCU6</accession>